<dbReference type="RefSeq" id="WP_132463703.1">
    <property type="nucleotide sequence ID" value="NZ_SLXP01000009.1"/>
</dbReference>
<keyword evidence="4 6" id="KW-0460">Magnesium</keyword>
<dbReference type="GO" id="GO:0006107">
    <property type="term" value="P:oxaloacetate metabolic process"/>
    <property type="evidence" value="ECO:0007669"/>
    <property type="project" value="TreeGrafter"/>
</dbReference>
<name>A0A4R2PXD7_9RHOB</name>
<keyword evidence="3 6" id="KW-0479">Metal-binding</keyword>
<dbReference type="EMBL" id="SLXP01000009">
    <property type="protein sequence ID" value="TCP39954.1"/>
    <property type="molecule type" value="Genomic_DNA"/>
</dbReference>
<keyword evidence="9" id="KW-1185">Reference proteome</keyword>
<sequence>MSTRARPFRSVLYIPASKARALEKAKTLPVDAIIFDLEDAVAAEEKRAARSTLAEALAEGGYGARYRIVRINGLDTEWGADDLNAIRGAAMDAVLLPKVETTAQLDALAEALPGVPLWAMIETPRGVLNADTLAAHPRLEGFVMGTNDLAMELGCRVRADRMALMSSLSHALLAARAHGIVAVDGVYNAFKDEAGLAAECEQGRDLGFDGKSLIHPAQVAPANAAFAPSDDEIDLSRRQIDAFEQATKSGLGIAVVDGRIVENLHIVTARETLAKAAAIAQLEAVT</sequence>
<feature type="binding site" evidence="6">
    <location>
        <position position="148"/>
    </location>
    <ligand>
        <name>Mg(2+)</name>
        <dbReference type="ChEBI" id="CHEBI:18420"/>
    </ligand>
</feature>
<accession>A0A4R2PXD7</accession>
<evidence type="ECO:0000256" key="2">
    <source>
        <dbReference type="ARBA" id="ARBA00005568"/>
    </source>
</evidence>
<dbReference type="PANTHER" id="PTHR32308:SF10">
    <property type="entry name" value="CITRATE LYASE SUBUNIT BETA"/>
    <property type="match status" value="1"/>
</dbReference>
<feature type="binding site" evidence="6">
    <location>
        <position position="122"/>
    </location>
    <ligand>
        <name>Mg(2+)</name>
        <dbReference type="ChEBI" id="CHEBI:18420"/>
    </ligand>
</feature>
<organism evidence="8 9">
    <name type="scientific">Rhodovulum marinum</name>
    <dbReference type="NCBI Taxonomy" id="320662"/>
    <lineage>
        <taxon>Bacteria</taxon>
        <taxon>Pseudomonadati</taxon>
        <taxon>Pseudomonadota</taxon>
        <taxon>Alphaproteobacteria</taxon>
        <taxon>Rhodobacterales</taxon>
        <taxon>Paracoccaceae</taxon>
        <taxon>Rhodovulum</taxon>
    </lineage>
</organism>
<feature type="binding site" evidence="5">
    <location>
        <position position="122"/>
    </location>
    <ligand>
        <name>substrate</name>
    </ligand>
</feature>
<evidence type="ECO:0000256" key="1">
    <source>
        <dbReference type="ARBA" id="ARBA00001946"/>
    </source>
</evidence>
<comment type="similarity">
    <text evidence="2">Belongs to the HpcH/HpaI aldolase family.</text>
</comment>
<dbReference type="Proteomes" id="UP000294835">
    <property type="component" value="Unassembled WGS sequence"/>
</dbReference>
<dbReference type="PIRSF" id="PIRSF015582">
    <property type="entry name" value="Cit_lyase_B"/>
    <property type="match status" value="1"/>
</dbReference>
<evidence type="ECO:0000256" key="3">
    <source>
        <dbReference type="ARBA" id="ARBA00022723"/>
    </source>
</evidence>
<dbReference type="InterPro" id="IPR015813">
    <property type="entry name" value="Pyrv/PenolPyrv_kinase-like_dom"/>
</dbReference>
<evidence type="ECO:0000313" key="9">
    <source>
        <dbReference type="Proteomes" id="UP000294835"/>
    </source>
</evidence>
<protein>
    <submittedName>
        <fullName evidence="8">(3S)-malyl-CoA thioesterase</fullName>
    </submittedName>
</protein>
<dbReference type="Pfam" id="PF03328">
    <property type="entry name" value="HpcH_HpaI"/>
    <property type="match status" value="1"/>
</dbReference>
<feature type="domain" description="HpcH/HpaI aldolase/citrate lyase" evidence="7">
    <location>
        <begin position="9"/>
        <end position="216"/>
    </location>
</feature>
<feature type="binding site" evidence="5">
    <location>
        <position position="70"/>
    </location>
    <ligand>
        <name>substrate</name>
    </ligand>
</feature>
<dbReference type="PANTHER" id="PTHR32308">
    <property type="entry name" value="LYASE BETA SUBUNIT, PUTATIVE (AFU_ORTHOLOGUE AFUA_4G13030)-RELATED"/>
    <property type="match status" value="1"/>
</dbReference>
<dbReference type="Gene3D" id="3.20.20.60">
    <property type="entry name" value="Phosphoenolpyruvate-binding domains"/>
    <property type="match status" value="1"/>
</dbReference>
<dbReference type="InterPro" id="IPR005000">
    <property type="entry name" value="Aldolase/citrate-lyase_domain"/>
</dbReference>
<reference evidence="8 9" key="1">
    <citation type="submission" date="2019-03" db="EMBL/GenBank/DDBJ databases">
        <title>Genomic Encyclopedia of Type Strains, Phase IV (KMG-IV): sequencing the most valuable type-strain genomes for metagenomic binning, comparative biology and taxonomic classification.</title>
        <authorList>
            <person name="Goeker M."/>
        </authorList>
    </citation>
    <scope>NUCLEOTIDE SEQUENCE [LARGE SCALE GENOMIC DNA]</scope>
    <source>
        <strain evidence="8 9">DSM 18063</strain>
    </source>
</reference>
<dbReference type="GO" id="GO:0003824">
    <property type="term" value="F:catalytic activity"/>
    <property type="evidence" value="ECO:0007669"/>
    <property type="project" value="InterPro"/>
</dbReference>
<dbReference type="InterPro" id="IPR011206">
    <property type="entry name" value="Citrate_lyase_beta/mcl1/mcl2"/>
</dbReference>
<dbReference type="OrthoDB" id="9800547at2"/>
<proteinExistence type="inferred from homology"/>
<dbReference type="SUPFAM" id="SSF51621">
    <property type="entry name" value="Phosphoenolpyruvate/pyruvate domain"/>
    <property type="match status" value="1"/>
</dbReference>
<dbReference type="InterPro" id="IPR040442">
    <property type="entry name" value="Pyrv_kinase-like_dom_sf"/>
</dbReference>
<dbReference type="GO" id="GO:0000287">
    <property type="term" value="F:magnesium ion binding"/>
    <property type="evidence" value="ECO:0007669"/>
    <property type="project" value="TreeGrafter"/>
</dbReference>
<evidence type="ECO:0000259" key="7">
    <source>
        <dbReference type="Pfam" id="PF03328"/>
    </source>
</evidence>
<evidence type="ECO:0000256" key="6">
    <source>
        <dbReference type="PIRSR" id="PIRSR015582-2"/>
    </source>
</evidence>
<evidence type="ECO:0000256" key="5">
    <source>
        <dbReference type="PIRSR" id="PIRSR015582-1"/>
    </source>
</evidence>
<evidence type="ECO:0000256" key="4">
    <source>
        <dbReference type="ARBA" id="ARBA00022842"/>
    </source>
</evidence>
<comment type="cofactor">
    <cofactor evidence="1">
        <name>Mg(2+)</name>
        <dbReference type="ChEBI" id="CHEBI:18420"/>
    </cofactor>
</comment>
<gene>
    <name evidence="8" type="ORF">EV662_10979</name>
</gene>
<evidence type="ECO:0000313" key="8">
    <source>
        <dbReference type="EMBL" id="TCP39954.1"/>
    </source>
</evidence>
<comment type="caution">
    <text evidence="8">The sequence shown here is derived from an EMBL/GenBank/DDBJ whole genome shotgun (WGS) entry which is preliminary data.</text>
</comment>
<dbReference type="AlphaFoldDB" id="A0A4R2PXD7"/>